<evidence type="ECO:0000256" key="1">
    <source>
        <dbReference type="SAM" id="MobiDB-lite"/>
    </source>
</evidence>
<feature type="compositionally biased region" description="Basic and acidic residues" evidence="1">
    <location>
        <begin position="154"/>
        <end position="184"/>
    </location>
</feature>
<accession>A0A6J4N952</accession>
<sequence>GYRGEAPERGAADDRGGCRRLHAQGVVLAGHVRAGLLRHRDDDGRRTALRPGPVRHGGLPGVAAAGGPDDRRRPRQPEDGARAPADLRPDGRAQVGARDGCLRLVGRDVQQLRDRAGRRPRRARRHVPPRLPAAAGDAHRRDPQAPRPGPGRQARSEPPRPDPGARDRGAQRAADLRHARDAAM</sequence>
<organism evidence="2">
    <name type="scientific">uncultured Nocardioidaceae bacterium</name>
    <dbReference type="NCBI Taxonomy" id="253824"/>
    <lineage>
        <taxon>Bacteria</taxon>
        <taxon>Bacillati</taxon>
        <taxon>Actinomycetota</taxon>
        <taxon>Actinomycetes</taxon>
        <taxon>Propionibacteriales</taxon>
        <taxon>Nocardioidaceae</taxon>
        <taxon>environmental samples</taxon>
    </lineage>
</organism>
<feature type="non-terminal residue" evidence="2">
    <location>
        <position position="184"/>
    </location>
</feature>
<protein>
    <submittedName>
        <fullName evidence="2">NADH-ubiquinone oxidoreductase chain B</fullName>
        <ecNumber evidence="2">1.6.5.3</ecNumber>
    </submittedName>
</protein>
<feature type="compositionally biased region" description="Basic residues" evidence="1">
    <location>
        <begin position="118"/>
        <end position="128"/>
    </location>
</feature>
<keyword evidence="2" id="KW-0830">Ubiquinone</keyword>
<reference evidence="2" key="1">
    <citation type="submission" date="2020-02" db="EMBL/GenBank/DDBJ databases">
        <authorList>
            <person name="Meier V. D."/>
        </authorList>
    </citation>
    <scope>NUCLEOTIDE SEQUENCE</scope>
    <source>
        <strain evidence="2">AVDCRST_MAG47</strain>
    </source>
</reference>
<evidence type="ECO:0000313" key="2">
    <source>
        <dbReference type="EMBL" id="CAA9381529.1"/>
    </source>
</evidence>
<dbReference type="AlphaFoldDB" id="A0A6J4N952"/>
<dbReference type="EMBL" id="CADCUK010000146">
    <property type="protein sequence ID" value="CAA9381529.1"/>
    <property type="molecule type" value="Genomic_DNA"/>
</dbReference>
<gene>
    <name evidence="2" type="ORF">AVDCRST_MAG47-2221</name>
</gene>
<feature type="non-terminal residue" evidence="2">
    <location>
        <position position="1"/>
    </location>
</feature>
<proteinExistence type="predicted"/>
<keyword evidence="2" id="KW-0560">Oxidoreductase</keyword>
<feature type="region of interest" description="Disordered" evidence="1">
    <location>
        <begin position="37"/>
        <end position="184"/>
    </location>
</feature>
<name>A0A6J4N952_9ACTN</name>
<dbReference type="EC" id="1.6.5.3" evidence="2"/>
<dbReference type="GO" id="GO:0016491">
    <property type="term" value="F:oxidoreductase activity"/>
    <property type="evidence" value="ECO:0007669"/>
    <property type="project" value="UniProtKB-KW"/>
</dbReference>
<feature type="compositionally biased region" description="Basic and acidic residues" evidence="1">
    <location>
        <begin position="68"/>
        <end position="91"/>
    </location>
</feature>